<keyword evidence="3 9" id="KW-0997">Cell inner membrane</keyword>
<dbReference type="GO" id="GO:0006089">
    <property type="term" value="P:lactate metabolic process"/>
    <property type="evidence" value="ECO:0007669"/>
    <property type="project" value="UniProtKB-UniRule"/>
</dbReference>
<evidence type="ECO:0000256" key="10">
    <source>
        <dbReference type="PIRNR" id="PIRNR000101"/>
    </source>
</evidence>
<dbReference type="HAMAP" id="MF_02092">
    <property type="entry name" value="DLDH_Dld"/>
    <property type="match status" value="1"/>
</dbReference>
<dbReference type="PANTHER" id="PTHR43716">
    <property type="entry name" value="D-2-HYDROXYGLUTARATE DEHYDROGENASE, MITOCHONDRIAL"/>
    <property type="match status" value="1"/>
</dbReference>
<feature type="binding site" evidence="9 11">
    <location>
        <position position="274"/>
    </location>
    <ligand>
        <name>FAD</name>
        <dbReference type="ChEBI" id="CHEBI:57692"/>
    </ligand>
</feature>
<feature type="binding site" evidence="9 11">
    <location>
        <position position="171"/>
    </location>
    <ligand>
        <name>FAD</name>
        <dbReference type="ChEBI" id="CHEBI:57692"/>
    </ligand>
</feature>
<dbReference type="PIRSF" id="PIRSF000101">
    <property type="entry name" value="D-lactate_dh"/>
    <property type="match status" value="1"/>
</dbReference>
<dbReference type="AlphaFoldDB" id="A0A6L9UG49"/>
<dbReference type="GO" id="GO:0055085">
    <property type="term" value="P:transmembrane transport"/>
    <property type="evidence" value="ECO:0007669"/>
    <property type="project" value="InterPro"/>
</dbReference>
<feature type="domain" description="FAD-binding PCMH-type" evidence="12">
    <location>
        <begin position="52"/>
        <end position="232"/>
    </location>
</feature>
<name>A0A6L9UG49_9HYPH</name>
<dbReference type="InterPro" id="IPR006094">
    <property type="entry name" value="Oxid_FAD_bind_N"/>
</dbReference>
<dbReference type="InterPro" id="IPR012256">
    <property type="entry name" value="D_lactate_DH"/>
</dbReference>
<accession>A0A6L9UG49</accession>
<dbReference type="Pfam" id="PF01565">
    <property type="entry name" value="FAD_binding_4"/>
    <property type="match status" value="1"/>
</dbReference>
<dbReference type="Gene3D" id="3.30.70.610">
    <property type="entry name" value="D-lactate dehydrogenase, cap domain, subdomain 1"/>
    <property type="match status" value="2"/>
</dbReference>
<feature type="binding site" evidence="9 11">
    <location>
        <position position="154"/>
    </location>
    <ligand>
        <name>FAD</name>
        <dbReference type="ChEBI" id="CHEBI:57692"/>
    </ligand>
</feature>
<dbReference type="GO" id="GO:0022904">
    <property type="term" value="P:respiratory electron transport chain"/>
    <property type="evidence" value="ECO:0007669"/>
    <property type="project" value="InterPro"/>
</dbReference>
<evidence type="ECO:0000256" key="5">
    <source>
        <dbReference type="ARBA" id="ARBA00022719"/>
    </source>
</evidence>
<dbReference type="Gene3D" id="3.30.43.10">
    <property type="entry name" value="Uridine Diphospho-n-acetylenolpyruvylglucosamine Reductase, domain 2"/>
    <property type="match status" value="1"/>
</dbReference>
<feature type="binding site" evidence="9 11">
    <location>
        <begin position="95"/>
        <end position="96"/>
    </location>
    <ligand>
        <name>FAD</name>
        <dbReference type="ChEBI" id="CHEBI:57692"/>
    </ligand>
</feature>
<keyword evidence="5 9" id="KW-0874">Quinone</keyword>
<evidence type="ECO:0000256" key="6">
    <source>
        <dbReference type="ARBA" id="ARBA00022827"/>
    </source>
</evidence>
<dbReference type="SUPFAM" id="SSF55103">
    <property type="entry name" value="FAD-linked oxidases, C-terminal domain"/>
    <property type="match status" value="1"/>
</dbReference>
<comment type="caution">
    <text evidence="13">The sequence shown here is derived from an EMBL/GenBank/DDBJ whole genome shotgun (WGS) entry which is preliminary data.</text>
</comment>
<dbReference type="GO" id="GO:0102029">
    <property type="term" value="F:D-lactate dehydrogenase (quinone) activity"/>
    <property type="evidence" value="ECO:0007669"/>
    <property type="project" value="UniProtKB-EC"/>
</dbReference>
<gene>
    <name evidence="9" type="primary">dld</name>
    <name evidence="13" type="ORF">GR212_32540</name>
</gene>
<protein>
    <recommendedName>
        <fullName evidence="9">Quinone-dependent D-lactate dehydrogenase</fullName>
        <ecNumber evidence="9">1.1.5.12</ecNumber>
    </recommendedName>
    <alternativeName>
        <fullName evidence="9">D-lactate dehydrogenase</fullName>
        <shortName evidence="9">D-LDH</shortName>
    </alternativeName>
</protein>
<comment type="cofactor">
    <cofactor evidence="1 9 10 11">
        <name>FAD</name>
        <dbReference type="ChEBI" id="CHEBI:57692"/>
    </cofactor>
</comment>
<keyword evidence="2 9" id="KW-1003">Cell membrane</keyword>
<feature type="binding site" evidence="11">
    <location>
        <position position="269"/>
    </location>
    <ligand>
        <name>FAD</name>
        <dbReference type="ChEBI" id="CHEBI:57692"/>
    </ligand>
</feature>
<proteinExistence type="inferred from homology"/>
<dbReference type="InterPro" id="IPR036318">
    <property type="entry name" value="FAD-bd_PCMH-like_sf"/>
</dbReference>
<dbReference type="Pfam" id="PF09330">
    <property type="entry name" value="Lact-deh-memb"/>
    <property type="match status" value="1"/>
</dbReference>
<evidence type="ECO:0000256" key="9">
    <source>
        <dbReference type="HAMAP-Rule" id="MF_02092"/>
    </source>
</evidence>
<comment type="subcellular location">
    <subcellularLocation>
        <location evidence="9">Cell inner membrane</location>
        <topology evidence="9">Peripheral membrane protein</topology>
        <orientation evidence="9">Cytoplasmic side</orientation>
    </subcellularLocation>
</comment>
<evidence type="ECO:0000256" key="8">
    <source>
        <dbReference type="ARBA" id="ARBA00023136"/>
    </source>
</evidence>
<comment type="function">
    <text evidence="9 10">Catalyzes the oxidation of D-lactate to pyruvate.</text>
</comment>
<comment type="catalytic activity">
    <reaction evidence="9 10">
        <text>(R)-lactate + a quinone = a quinol + pyruvate</text>
        <dbReference type="Rhea" id="RHEA:51468"/>
        <dbReference type="ChEBI" id="CHEBI:15361"/>
        <dbReference type="ChEBI" id="CHEBI:16004"/>
        <dbReference type="ChEBI" id="CHEBI:24646"/>
        <dbReference type="ChEBI" id="CHEBI:132124"/>
        <dbReference type="EC" id="1.1.5.12"/>
    </reaction>
</comment>
<evidence type="ECO:0000313" key="14">
    <source>
        <dbReference type="Proteomes" id="UP000483035"/>
    </source>
</evidence>
<dbReference type="RefSeq" id="WP_163993400.1">
    <property type="nucleotide sequence ID" value="NZ_WUEY01000028.1"/>
</dbReference>
<comment type="similarity">
    <text evidence="9">Belongs to the quinone-dependent D-lactate dehydrogenase family.</text>
</comment>
<reference evidence="13 14" key="1">
    <citation type="submission" date="2019-12" db="EMBL/GenBank/DDBJ databases">
        <title>Rhizobium genotypes associated with high levels of biological nitrogen fixation by grain legumes in a temperate-maritime cropping system.</title>
        <authorList>
            <person name="Maluk M."/>
            <person name="Francesc Ferrando Molina F."/>
            <person name="Lopez Del Egido L."/>
            <person name="Lafos M."/>
            <person name="Langarica-Fuentes A."/>
            <person name="Gebre Yohannes G."/>
            <person name="Young M.W."/>
            <person name="Martin P."/>
            <person name="Gantlett R."/>
            <person name="Kenicer G."/>
            <person name="Hawes C."/>
            <person name="Begg G.S."/>
            <person name="Quilliam R.S."/>
            <person name="Squire G.R."/>
            <person name="Poole P.S."/>
            <person name="Young P.W."/>
            <person name="Iannetta P.M."/>
            <person name="James E.K."/>
        </authorList>
    </citation>
    <scope>NUCLEOTIDE SEQUENCE [LARGE SCALE GENOMIC DNA]</scope>
    <source>
        <strain evidence="13 14">JHI1118</strain>
    </source>
</reference>
<dbReference type="InterPro" id="IPR016173">
    <property type="entry name" value="D-lactate_DH_C-sub2"/>
</dbReference>
<dbReference type="GO" id="GO:0048038">
    <property type="term" value="F:quinone binding"/>
    <property type="evidence" value="ECO:0007669"/>
    <property type="project" value="UniProtKB-KW"/>
</dbReference>
<evidence type="ECO:0000256" key="7">
    <source>
        <dbReference type="ARBA" id="ARBA00023002"/>
    </source>
</evidence>
<keyword evidence="8 9" id="KW-0472">Membrane</keyword>
<keyword evidence="6 9" id="KW-0274">FAD</keyword>
<feature type="binding site" evidence="9 11">
    <location>
        <begin position="87"/>
        <end position="91"/>
    </location>
    <ligand>
        <name>FAD</name>
        <dbReference type="ChEBI" id="CHEBI:57692"/>
    </ligand>
</feature>
<evidence type="ECO:0000256" key="3">
    <source>
        <dbReference type="ARBA" id="ARBA00022519"/>
    </source>
</evidence>
<dbReference type="GO" id="GO:0031234">
    <property type="term" value="C:extrinsic component of cytoplasmic side of plasma membrane"/>
    <property type="evidence" value="ECO:0007669"/>
    <property type="project" value="UniProtKB-UniRule"/>
</dbReference>
<dbReference type="Proteomes" id="UP000483035">
    <property type="component" value="Unassembled WGS sequence"/>
</dbReference>
<sequence>MTFAATQAPIATSSTRAANNSQLVDELKAIVGRRYVLTSPSATQRFRKGFRFGNGPALAVIQPGSLLEQWRVLNACIKANKAVIVQAANTGLTGGSTPDGDTYDRDIVIINTLRMNKIHLIGNGQQVICLPGATLFELEKMLQPLGRNPHSVIGSSCIGASVFGGICNNSGGALIHRGPAFTQMTLYAQVTESGDVILVNHLGVRLGTDPEAILTNAENGSFKAEDVEYYPDRFCSDHDYQQHVRDIEAPTPARFNADPKRLFEAAGSAGKVMLFAVRLDTFPKEQKTGDFYIGTNDPGELTQIRRHILAHFKSLPVQGEYLHRDAFDIAEKYGKDTFLAIQYLGTDRLPTLFAVKGWFDALCARVKFVPHDFSDRFMQAASSFFPRHLPKRLYEYRNRFEHHLMLRMADDGIAEVRDYLAKRFPSAQGAFFECTVDEGVKAFLHRFAAAGAAIRYRAIHRKHVEDMVALDIALPRNGTDWFERLPPDISNRLEQKLYYGHFFCQVLHQDYIVKKGFDPMEVEHAMWAILDTRGAEYPAEHNVGHLYNAKASLVDHYQTLDPCNCFNPGIGHTPKLLRWRKDEPLPGPE</sequence>
<dbReference type="EC" id="1.1.5.12" evidence="9"/>
<evidence type="ECO:0000259" key="12">
    <source>
        <dbReference type="PROSITE" id="PS51387"/>
    </source>
</evidence>
<evidence type="ECO:0000256" key="2">
    <source>
        <dbReference type="ARBA" id="ARBA00022475"/>
    </source>
</evidence>
<dbReference type="InterPro" id="IPR016172">
    <property type="entry name" value="D-lactate_DH_C-sub1"/>
</dbReference>
<evidence type="ECO:0000313" key="13">
    <source>
        <dbReference type="EMBL" id="NEI74291.1"/>
    </source>
</evidence>
<dbReference type="SUPFAM" id="SSF56176">
    <property type="entry name" value="FAD-binding/transporter-associated domain-like"/>
    <property type="match status" value="1"/>
</dbReference>
<dbReference type="InterPro" id="IPR016169">
    <property type="entry name" value="FAD-bd_PCMH_sub2"/>
</dbReference>
<dbReference type="FunFam" id="3.30.43.10:FF:000005">
    <property type="entry name" value="Quinone-dependent D-lactate dehydrogenase"/>
    <property type="match status" value="1"/>
</dbReference>
<dbReference type="InterPro" id="IPR016166">
    <property type="entry name" value="FAD-bd_PCMH"/>
</dbReference>
<dbReference type="NCBIfam" id="NF008387">
    <property type="entry name" value="PRK11183.1"/>
    <property type="match status" value="1"/>
</dbReference>
<dbReference type="GO" id="GO:0071949">
    <property type="term" value="F:FAD binding"/>
    <property type="evidence" value="ECO:0007669"/>
    <property type="project" value="InterPro"/>
</dbReference>
<dbReference type="EMBL" id="WUEY01000028">
    <property type="protein sequence ID" value="NEI74291.1"/>
    <property type="molecule type" value="Genomic_DNA"/>
</dbReference>
<dbReference type="Gene3D" id="3.30.1370.20">
    <property type="entry name" value="D-lactate dehydrogenase, cap domain, subdomain 2"/>
    <property type="match status" value="1"/>
</dbReference>
<dbReference type="InterPro" id="IPR016164">
    <property type="entry name" value="FAD-linked_Oxase-like_C"/>
</dbReference>
<keyword evidence="7 9" id="KW-0560">Oxidoreductase</keyword>
<evidence type="ECO:0000256" key="11">
    <source>
        <dbReference type="PIRSR" id="PIRSR000101-1"/>
    </source>
</evidence>
<organism evidence="13 14">
    <name type="scientific">Rhizobium lusitanum</name>
    <dbReference type="NCBI Taxonomy" id="293958"/>
    <lineage>
        <taxon>Bacteria</taxon>
        <taxon>Pseudomonadati</taxon>
        <taxon>Pseudomonadota</taxon>
        <taxon>Alphaproteobacteria</taxon>
        <taxon>Hyphomicrobiales</taxon>
        <taxon>Rhizobiaceae</taxon>
        <taxon>Rhizobium/Agrobacterium group</taxon>
        <taxon>Rhizobium</taxon>
    </lineage>
</organism>
<dbReference type="InterPro" id="IPR016167">
    <property type="entry name" value="FAD-bd_PCMH_sub1"/>
</dbReference>
<evidence type="ECO:0000256" key="1">
    <source>
        <dbReference type="ARBA" id="ARBA00001974"/>
    </source>
</evidence>
<dbReference type="PANTHER" id="PTHR43716:SF1">
    <property type="entry name" value="D-2-HYDROXYGLUTARATE DEHYDROGENASE, MITOCHONDRIAL"/>
    <property type="match status" value="1"/>
</dbReference>
<dbReference type="Gene3D" id="3.30.465.10">
    <property type="match status" value="1"/>
</dbReference>
<dbReference type="InterPro" id="IPR051264">
    <property type="entry name" value="FAD-oxidored/transferase_4"/>
</dbReference>
<feature type="binding site" evidence="9 11">
    <location>
        <position position="161"/>
    </location>
    <ligand>
        <name>FAD</name>
        <dbReference type="ChEBI" id="CHEBI:57692"/>
    </ligand>
</feature>
<dbReference type="GO" id="GO:0004458">
    <property type="term" value="F:D-lactate dehydrogenase (cytochrome) activity"/>
    <property type="evidence" value="ECO:0007669"/>
    <property type="project" value="UniProtKB-UniRule"/>
</dbReference>
<dbReference type="PROSITE" id="PS51387">
    <property type="entry name" value="FAD_PCMH"/>
    <property type="match status" value="1"/>
</dbReference>
<keyword evidence="4 9" id="KW-0285">Flavoprotein</keyword>
<evidence type="ECO:0000256" key="4">
    <source>
        <dbReference type="ARBA" id="ARBA00022630"/>
    </source>
</evidence>
<dbReference type="InterPro" id="IPR015409">
    <property type="entry name" value="Lactate_DH_C"/>
</dbReference>